<evidence type="ECO:0000313" key="1">
    <source>
        <dbReference type="EMBL" id="DAF84750.1"/>
    </source>
</evidence>
<reference evidence="1" key="1">
    <citation type="journal article" date="2021" name="Proc. Natl. Acad. Sci. U.S.A.">
        <title>A Catalog of Tens of Thousands of Viruses from Human Metagenomes Reveals Hidden Associations with Chronic Diseases.</title>
        <authorList>
            <person name="Tisza M.J."/>
            <person name="Buck C.B."/>
        </authorList>
    </citation>
    <scope>NUCLEOTIDE SEQUENCE</scope>
    <source>
        <strain evidence="1">Ctss15</strain>
    </source>
</reference>
<accession>A0A8S5TRB4</accession>
<organism evidence="1">
    <name type="scientific">Siphoviridae sp. ctss15</name>
    <dbReference type="NCBI Taxonomy" id="2825699"/>
    <lineage>
        <taxon>Viruses</taxon>
        <taxon>Duplodnaviria</taxon>
        <taxon>Heunggongvirae</taxon>
        <taxon>Uroviricota</taxon>
        <taxon>Caudoviricetes</taxon>
    </lineage>
</organism>
<proteinExistence type="predicted"/>
<dbReference type="EMBL" id="BK015908">
    <property type="protein sequence ID" value="DAF84750.1"/>
    <property type="molecule type" value="Genomic_DNA"/>
</dbReference>
<sequence>MPRPMLQHRAGRVGQISPQDIVSVLIVARKKGKGNEKKAGIQNHLGHAP</sequence>
<protein>
    <submittedName>
        <fullName evidence="1">Uncharacterized protein</fullName>
    </submittedName>
</protein>
<name>A0A8S5TRB4_9CAUD</name>